<keyword evidence="10" id="KW-0408">Iron</keyword>
<proteinExistence type="inferred from homology"/>
<dbReference type="GO" id="GO:0000976">
    <property type="term" value="F:transcription cis-regulatory region binding"/>
    <property type="evidence" value="ECO:0007669"/>
    <property type="project" value="TreeGrafter"/>
</dbReference>
<evidence type="ECO:0000256" key="6">
    <source>
        <dbReference type="ARBA" id="ARBA00023015"/>
    </source>
</evidence>
<feature type="binding site" evidence="10">
    <location>
        <position position="89"/>
    </location>
    <ligand>
        <name>Fe cation</name>
        <dbReference type="ChEBI" id="CHEBI:24875"/>
    </ligand>
</feature>
<dbReference type="PANTHER" id="PTHR33202">
    <property type="entry name" value="ZINC UPTAKE REGULATION PROTEIN"/>
    <property type="match status" value="1"/>
</dbReference>
<feature type="binding site" evidence="9">
    <location>
        <position position="98"/>
    </location>
    <ligand>
        <name>Zn(2+)</name>
        <dbReference type="ChEBI" id="CHEBI:29105"/>
    </ligand>
</feature>
<evidence type="ECO:0000313" key="11">
    <source>
        <dbReference type="EMBL" id="SFE29535.1"/>
    </source>
</evidence>
<dbReference type="RefSeq" id="WP_091656172.1">
    <property type="nucleotide sequence ID" value="NZ_FONT01000001.1"/>
</dbReference>
<dbReference type="InterPro" id="IPR036390">
    <property type="entry name" value="WH_DNA-bd_sf"/>
</dbReference>
<evidence type="ECO:0000256" key="4">
    <source>
        <dbReference type="ARBA" id="ARBA00022491"/>
    </source>
</evidence>
<evidence type="ECO:0000256" key="2">
    <source>
        <dbReference type="ARBA" id="ARBA00007957"/>
    </source>
</evidence>
<evidence type="ECO:0000256" key="9">
    <source>
        <dbReference type="PIRSR" id="PIRSR602481-1"/>
    </source>
</evidence>
<keyword evidence="4" id="KW-0678">Repressor</keyword>
<dbReference type="OrthoDB" id="8659436at2"/>
<reference evidence="11 12" key="1">
    <citation type="submission" date="2016-10" db="EMBL/GenBank/DDBJ databases">
        <authorList>
            <person name="de Groot N.N."/>
        </authorList>
    </citation>
    <scope>NUCLEOTIDE SEQUENCE [LARGE SCALE GENOMIC DNA]</scope>
    <source>
        <strain evidence="11 12">DSM 23995</strain>
    </source>
</reference>
<keyword evidence="3" id="KW-0963">Cytoplasm</keyword>
<comment type="cofactor">
    <cofactor evidence="9">
        <name>Zn(2+)</name>
        <dbReference type="ChEBI" id="CHEBI:29105"/>
    </cofactor>
    <text evidence="9">Binds 1 zinc ion per subunit.</text>
</comment>
<dbReference type="InterPro" id="IPR036388">
    <property type="entry name" value="WH-like_DNA-bd_sf"/>
</dbReference>
<feature type="binding site" evidence="9">
    <location>
        <position position="137"/>
    </location>
    <ligand>
        <name>Zn(2+)</name>
        <dbReference type="ChEBI" id="CHEBI:29105"/>
    </ligand>
</feature>
<dbReference type="EMBL" id="FONT01000001">
    <property type="protein sequence ID" value="SFE29535.1"/>
    <property type="molecule type" value="Genomic_DNA"/>
</dbReference>
<accession>A0A1I1ZCY4</accession>
<protein>
    <submittedName>
        <fullName evidence="11">Zinc uptake regulator, Fur family</fullName>
    </submittedName>
</protein>
<dbReference type="AlphaFoldDB" id="A0A1I1ZCY4"/>
<feature type="binding site" evidence="9">
    <location>
        <position position="95"/>
    </location>
    <ligand>
        <name>Zn(2+)</name>
        <dbReference type="ChEBI" id="CHEBI:29105"/>
    </ligand>
</feature>
<dbReference type="GO" id="GO:0008270">
    <property type="term" value="F:zinc ion binding"/>
    <property type="evidence" value="ECO:0007669"/>
    <property type="project" value="TreeGrafter"/>
</dbReference>
<evidence type="ECO:0000256" key="7">
    <source>
        <dbReference type="ARBA" id="ARBA00023125"/>
    </source>
</evidence>
<feature type="binding site" evidence="9">
    <location>
        <position position="134"/>
    </location>
    <ligand>
        <name>Zn(2+)</name>
        <dbReference type="ChEBI" id="CHEBI:29105"/>
    </ligand>
</feature>
<evidence type="ECO:0000256" key="3">
    <source>
        <dbReference type="ARBA" id="ARBA00022490"/>
    </source>
</evidence>
<comment type="subcellular location">
    <subcellularLocation>
        <location evidence="1">Cytoplasm</location>
    </subcellularLocation>
</comment>
<dbReference type="GO" id="GO:0005737">
    <property type="term" value="C:cytoplasm"/>
    <property type="evidence" value="ECO:0007669"/>
    <property type="project" value="UniProtKB-SubCell"/>
</dbReference>
<name>A0A1I1ZCY4_9BACI</name>
<dbReference type="Gene3D" id="1.10.10.10">
    <property type="entry name" value="Winged helix-like DNA-binding domain superfamily/Winged helix DNA-binding domain"/>
    <property type="match status" value="1"/>
</dbReference>
<sequence length="141" mass="16293">MNVQEALEKLKKAGYKYTGKRKTLLELFATEKRYMSAKEILASMKGSYPGISFDTVYRNLSLFEELNIVEVTELEGEKRFRFNCSFTHHHHHVICMECGKTKQISVCPMDWMTENVKNDDFTVTGHKFEIYGCCADCQASL</sequence>
<comment type="similarity">
    <text evidence="2">Belongs to the Fur family.</text>
</comment>
<organism evidence="11 12">
    <name type="scientific">Alteribacillus iranensis</name>
    <dbReference type="NCBI Taxonomy" id="930128"/>
    <lineage>
        <taxon>Bacteria</taxon>
        <taxon>Bacillati</taxon>
        <taxon>Bacillota</taxon>
        <taxon>Bacilli</taxon>
        <taxon>Bacillales</taxon>
        <taxon>Bacillaceae</taxon>
        <taxon>Alteribacillus</taxon>
    </lineage>
</organism>
<dbReference type="Gene3D" id="3.30.1490.190">
    <property type="match status" value="1"/>
</dbReference>
<dbReference type="GO" id="GO:1900376">
    <property type="term" value="P:regulation of secondary metabolite biosynthetic process"/>
    <property type="evidence" value="ECO:0007669"/>
    <property type="project" value="TreeGrafter"/>
</dbReference>
<comment type="cofactor">
    <cofactor evidence="10">
        <name>Mn(2+)</name>
        <dbReference type="ChEBI" id="CHEBI:29035"/>
    </cofactor>
    <cofactor evidence="10">
        <name>Fe(2+)</name>
        <dbReference type="ChEBI" id="CHEBI:29033"/>
    </cofactor>
    <text evidence="10">Binds 1 Mn(2+) or Fe(2+) ion per subunit.</text>
</comment>
<dbReference type="PANTHER" id="PTHR33202:SF1">
    <property type="entry name" value="FERRIC UPTAKE REGULATION PROTEIN"/>
    <property type="match status" value="1"/>
</dbReference>
<evidence type="ECO:0000313" key="12">
    <source>
        <dbReference type="Proteomes" id="UP000199516"/>
    </source>
</evidence>
<dbReference type="Proteomes" id="UP000199516">
    <property type="component" value="Unassembled WGS sequence"/>
</dbReference>
<keyword evidence="8" id="KW-0804">Transcription</keyword>
<gene>
    <name evidence="11" type="ORF">SAMN05192532_101170</name>
</gene>
<dbReference type="Pfam" id="PF01475">
    <property type="entry name" value="FUR"/>
    <property type="match status" value="1"/>
</dbReference>
<keyword evidence="7" id="KW-0238">DNA-binding</keyword>
<dbReference type="STRING" id="930128.SAMN05192532_101170"/>
<dbReference type="CDD" id="cd07153">
    <property type="entry name" value="Fur_like"/>
    <property type="match status" value="1"/>
</dbReference>
<evidence type="ECO:0000256" key="8">
    <source>
        <dbReference type="ARBA" id="ARBA00023163"/>
    </source>
</evidence>
<keyword evidence="12" id="KW-1185">Reference proteome</keyword>
<keyword evidence="6" id="KW-0805">Transcription regulation</keyword>
<evidence type="ECO:0000256" key="5">
    <source>
        <dbReference type="ARBA" id="ARBA00022833"/>
    </source>
</evidence>
<evidence type="ECO:0000256" key="1">
    <source>
        <dbReference type="ARBA" id="ARBA00004496"/>
    </source>
</evidence>
<feature type="binding site" evidence="10">
    <location>
        <position position="126"/>
    </location>
    <ligand>
        <name>Fe cation</name>
        <dbReference type="ChEBI" id="CHEBI:24875"/>
    </ligand>
</feature>
<dbReference type="InterPro" id="IPR043135">
    <property type="entry name" value="Fur_C"/>
</dbReference>
<keyword evidence="5 9" id="KW-0862">Zinc</keyword>
<dbReference type="InterPro" id="IPR002481">
    <property type="entry name" value="FUR"/>
</dbReference>
<evidence type="ECO:0000256" key="10">
    <source>
        <dbReference type="PIRSR" id="PIRSR602481-2"/>
    </source>
</evidence>
<dbReference type="GO" id="GO:0003700">
    <property type="term" value="F:DNA-binding transcription factor activity"/>
    <property type="evidence" value="ECO:0007669"/>
    <property type="project" value="InterPro"/>
</dbReference>
<keyword evidence="9" id="KW-0479">Metal-binding</keyword>
<dbReference type="SUPFAM" id="SSF46785">
    <property type="entry name" value="Winged helix' DNA-binding domain"/>
    <property type="match status" value="1"/>
</dbReference>
<dbReference type="GO" id="GO:0045892">
    <property type="term" value="P:negative regulation of DNA-templated transcription"/>
    <property type="evidence" value="ECO:0007669"/>
    <property type="project" value="TreeGrafter"/>
</dbReference>